<proteinExistence type="predicted"/>
<comment type="caution">
    <text evidence="1">The sequence shown here is derived from an EMBL/GenBank/DDBJ whole genome shotgun (WGS) entry which is preliminary data.</text>
</comment>
<reference evidence="1 2" key="1">
    <citation type="submission" date="2014-02" db="EMBL/GenBank/DDBJ databases">
        <title>Genome sequence of Brachybacterium phenoliresistens strain W13A50.</title>
        <authorList>
            <person name="Wang X."/>
        </authorList>
    </citation>
    <scope>NUCLEOTIDE SEQUENCE [LARGE SCALE GENOMIC DNA]</scope>
    <source>
        <strain evidence="1 2">W13A50</strain>
    </source>
</reference>
<dbReference type="PATRIC" id="fig|396014.3.peg.130"/>
<dbReference type="AlphaFoldDB" id="Z9JXS0"/>
<dbReference type="HOGENOM" id="CLU_2822615_0_0_11"/>
<protein>
    <submittedName>
        <fullName evidence="1">Uncharacterized protein</fullName>
    </submittedName>
</protein>
<sequence>MSVVITRTATVGADGAVFPLPGAPTEPVRIDAMGLISHRRERLLASDERYRFVSAISTLDTTKALA</sequence>
<dbReference type="RefSeq" id="WP_038370025.1">
    <property type="nucleotide sequence ID" value="NZ_KK069988.1"/>
</dbReference>
<evidence type="ECO:0000313" key="2">
    <source>
        <dbReference type="Proteomes" id="UP000023067"/>
    </source>
</evidence>
<evidence type="ECO:0000313" key="1">
    <source>
        <dbReference type="EMBL" id="EWS82964.1"/>
    </source>
</evidence>
<accession>Z9JXS0</accession>
<name>Z9JXS0_9MICO</name>
<dbReference type="EMBL" id="JDYK01000002">
    <property type="protein sequence ID" value="EWS82964.1"/>
    <property type="molecule type" value="Genomic_DNA"/>
</dbReference>
<dbReference type="Proteomes" id="UP000023067">
    <property type="component" value="Unassembled WGS sequence"/>
</dbReference>
<dbReference type="STRING" id="396014.BF93_05645"/>
<keyword evidence="2" id="KW-1185">Reference proteome</keyword>
<gene>
    <name evidence="1" type="ORF">BF93_05645</name>
</gene>
<organism evidence="1 2">
    <name type="scientific">Brachybacterium phenoliresistens</name>
    <dbReference type="NCBI Taxonomy" id="396014"/>
    <lineage>
        <taxon>Bacteria</taxon>
        <taxon>Bacillati</taxon>
        <taxon>Actinomycetota</taxon>
        <taxon>Actinomycetes</taxon>
        <taxon>Micrococcales</taxon>
        <taxon>Dermabacteraceae</taxon>
        <taxon>Brachybacterium</taxon>
    </lineage>
</organism>